<sequence>MPLHVQDSWDSTAARPPLRWRTVKPQHSALLALLAAFALYGLSSSFLSDPRNVPDSDRVVPLGASDILEQCASRRNTPGPSSDLFLRDRSDRFEPGTRPTLIKNVTLWTGARNGTEIVYGDIYLDKGLVQGIGYIPEALYTSRDTDVVDAHGAWVTPGLIDLHSHAGLVSAPITAGALELDSPNGPILPWLRSIDGLNTHDAAFAYAVAGGVTTVQVLPDNGHNAIGGQAFMIKLRKTSQRTPTSMVIELPYQLNGTRPDPYAPRWRHLVMACGESTRAYGNRMDNMWALRAAFAMARGFRDAQDAFCARAEAGLWDEIATQSYPEEYRWEVLVDVLRGKAKVSVQCEEAVDLDAMARLSQEFKIPISSFHGASEGYLVPGVLRSTFAGVPTIVLSTDSSRQKRETFRASEFAPKVLAENGFPIAMKSDHNLHNSRYLLYEAQQAHFYGLPPNIALASVTSAPATSSGLLHRIGILREGADADLVLWDSHPLQLGATPRKVWIDGILQVDAERSRIPIPKGKNATARREPPKVPDFEAEKDKAVRYEGLVSLRPNMTVGGRVAFRNVGELYTRDDRDYANFGLDVREGNMNVVVDRGRVSCVGEACEGENADVVIDLRGGAIVPGMMSFGPSLGIEEIENEPSTGDGARVDALRVNVPKVMGDIGGLVRVSDALQFGTRNALVAHRAGVTYATTSFLKSAAFSRGSFIGGLSATFRTGANHGMERAAIIKSVTALHVAIGRAAPISPSYPGTSVSTEIATLRRLLLKGEDENTETGQWFKKAANGAIPLVIDVSSADVMATLIRLKNEVEERRGSYMRMVFSRATEAHLLADEIARARVGVILSPSRQFPWTWDERRLLPGPPLSNHTALATLLKHGVTVGLGAWDASHVQGTRFDLGWAVWDSNGLITKKQAYELMTTNLEKILDIEGRVGDMGELVAYEGGSALDFTSKPVAIILPARGLVEMM</sequence>
<evidence type="ECO:0000313" key="3">
    <source>
        <dbReference type="Proteomes" id="UP000313359"/>
    </source>
</evidence>
<proteinExistence type="predicted"/>
<evidence type="ECO:0000259" key="1">
    <source>
        <dbReference type="Pfam" id="PF07969"/>
    </source>
</evidence>
<dbReference type="SUPFAM" id="SSF51556">
    <property type="entry name" value="Metallo-dependent hydrolases"/>
    <property type="match status" value="1"/>
</dbReference>
<reference evidence="2" key="1">
    <citation type="journal article" date="2018" name="Genome Biol. Evol.">
        <title>Genomics and development of Lentinus tigrinus, a white-rot wood-decaying mushroom with dimorphic fruiting bodies.</title>
        <authorList>
            <person name="Wu B."/>
            <person name="Xu Z."/>
            <person name="Knudson A."/>
            <person name="Carlson A."/>
            <person name="Chen N."/>
            <person name="Kovaka S."/>
            <person name="LaButti K."/>
            <person name="Lipzen A."/>
            <person name="Pennachio C."/>
            <person name="Riley R."/>
            <person name="Schakwitz W."/>
            <person name="Umezawa K."/>
            <person name="Ohm R.A."/>
            <person name="Grigoriev I.V."/>
            <person name="Nagy L.G."/>
            <person name="Gibbons J."/>
            <person name="Hibbett D."/>
        </authorList>
    </citation>
    <scope>NUCLEOTIDE SEQUENCE [LARGE SCALE GENOMIC DNA]</scope>
    <source>
        <strain evidence="2">ALCF2SS1-6</strain>
    </source>
</reference>
<dbReference type="InterPro" id="IPR051781">
    <property type="entry name" value="Metallo-dep_Hydrolase"/>
</dbReference>
<dbReference type="InterPro" id="IPR011059">
    <property type="entry name" value="Metal-dep_hydrolase_composite"/>
</dbReference>
<dbReference type="Gene3D" id="3.20.20.140">
    <property type="entry name" value="Metal-dependent hydrolases"/>
    <property type="match status" value="2"/>
</dbReference>
<dbReference type="InterPro" id="IPR032466">
    <property type="entry name" value="Metal_Hydrolase"/>
</dbReference>
<dbReference type="OrthoDB" id="10258955at2759"/>
<name>A0A5C2SUQ4_9APHY</name>
<keyword evidence="3" id="KW-1185">Reference proteome</keyword>
<dbReference type="AlphaFoldDB" id="A0A5C2SUQ4"/>
<dbReference type="Proteomes" id="UP000313359">
    <property type="component" value="Unassembled WGS sequence"/>
</dbReference>
<protein>
    <submittedName>
        <fullName evidence="2">Composite domain of metallo-dependent hydrolase</fullName>
    </submittedName>
</protein>
<keyword evidence="2" id="KW-0378">Hydrolase</keyword>
<accession>A0A5C2SUQ4</accession>
<dbReference type="SUPFAM" id="SSF51338">
    <property type="entry name" value="Composite domain of metallo-dependent hydrolases"/>
    <property type="match status" value="1"/>
</dbReference>
<feature type="domain" description="Amidohydrolase 3" evidence="1">
    <location>
        <begin position="454"/>
        <end position="505"/>
    </location>
</feature>
<organism evidence="2 3">
    <name type="scientific">Lentinus tigrinus ALCF2SS1-6</name>
    <dbReference type="NCBI Taxonomy" id="1328759"/>
    <lineage>
        <taxon>Eukaryota</taxon>
        <taxon>Fungi</taxon>
        <taxon>Dikarya</taxon>
        <taxon>Basidiomycota</taxon>
        <taxon>Agaricomycotina</taxon>
        <taxon>Agaricomycetes</taxon>
        <taxon>Polyporales</taxon>
        <taxon>Polyporaceae</taxon>
        <taxon>Lentinus</taxon>
    </lineage>
</organism>
<dbReference type="EMBL" id="ML122250">
    <property type="protein sequence ID" value="RPD66847.1"/>
    <property type="molecule type" value="Genomic_DNA"/>
</dbReference>
<dbReference type="GO" id="GO:0016810">
    <property type="term" value="F:hydrolase activity, acting on carbon-nitrogen (but not peptide) bonds"/>
    <property type="evidence" value="ECO:0007669"/>
    <property type="project" value="InterPro"/>
</dbReference>
<gene>
    <name evidence="2" type="ORF">L227DRAFT_491765</name>
</gene>
<dbReference type="PANTHER" id="PTHR43135:SF3">
    <property type="entry name" value="ALPHA-D-RIBOSE 1-METHYLPHOSPHONATE 5-TRIPHOSPHATE DIPHOSPHATASE"/>
    <property type="match status" value="1"/>
</dbReference>
<evidence type="ECO:0000313" key="2">
    <source>
        <dbReference type="EMBL" id="RPD66847.1"/>
    </source>
</evidence>
<dbReference type="InterPro" id="IPR013108">
    <property type="entry name" value="Amidohydro_3"/>
</dbReference>
<dbReference type="PANTHER" id="PTHR43135">
    <property type="entry name" value="ALPHA-D-RIBOSE 1-METHYLPHOSPHONATE 5-TRIPHOSPHATE DIPHOSPHATASE"/>
    <property type="match status" value="1"/>
</dbReference>
<dbReference type="Pfam" id="PF07969">
    <property type="entry name" value="Amidohydro_3"/>
    <property type="match status" value="1"/>
</dbReference>